<evidence type="ECO:0000313" key="2">
    <source>
        <dbReference type="EMBL" id="TDU31504.1"/>
    </source>
</evidence>
<evidence type="ECO:0000313" key="3">
    <source>
        <dbReference type="Proteomes" id="UP000295341"/>
    </source>
</evidence>
<keyword evidence="1" id="KW-0732">Signal</keyword>
<dbReference type="InterPro" id="IPR032347">
    <property type="entry name" value="DUF4864"/>
</dbReference>
<dbReference type="EMBL" id="SOBT01000008">
    <property type="protein sequence ID" value="TDU31504.1"/>
    <property type="molecule type" value="Genomic_DNA"/>
</dbReference>
<gene>
    <name evidence="2" type="ORF">DFR24_0874</name>
</gene>
<evidence type="ECO:0000256" key="1">
    <source>
        <dbReference type="SAM" id="SignalP"/>
    </source>
</evidence>
<proteinExistence type="predicted"/>
<dbReference type="Pfam" id="PF16156">
    <property type="entry name" value="DUF4864"/>
    <property type="match status" value="1"/>
</dbReference>
<feature type="signal peptide" evidence="1">
    <location>
        <begin position="1"/>
        <end position="21"/>
    </location>
</feature>
<comment type="caution">
    <text evidence="2">The sequence shown here is derived from an EMBL/GenBank/DDBJ whole genome shotgun (WGS) entry which is preliminary data.</text>
</comment>
<dbReference type="RefSeq" id="WP_162851034.1">
    <property type="nucleotide sequence ID" value="NZ_MWIN01000012.1"/>
</dbReference>
<sequence>MTRSPLVALLSGLLLALSVQAAPAPGAPIKGPAPDLDPPQVVEAMLMALKKGNDQGIAELYKFSSPKNREKTGPLASFRELIREGFPDLLGHRAARAGVPLIDGERAMMPVEIVGSDDQPHRYVFLLSKQTIPGCKGCWMTDAVFSPDEMEEGPDAAPEAAPEYGA</sequence>
<name>A0A4R7PBN3_9GAMM</name>
<accession>A0A4R7PBN3</accession>
<dbReference type="Proteomes" id="UP000295341">
    <property type="component" value="Unassembled WGS sequence"/>
</dbReference>
<dbReference type="PANTHER" id="PTHR35716">
    <property type="entry name" value="OS05G0574700 PROTEIN-RELATED"/>
    <property type="match status" value="1"/>
</dbReference>
<organism evidence="2 3">
    <name type="scientific">Panacagrimonas perspica</name>
    <dbReference type="NCBI Taxonomy" id="381431"/>
    <lineage>
        <taxon>Bacteria</taxon>
        <taxon>Pseudomonadati</taxon>
        <taxon>Pseudomonadota</taxon>
        <taxon>Gammaproteobacteria</taxon>
        <taxon>Nevskiales</taxon>
        <taxon>Nevskiaceae</taxon>
        <taxon>Panacagrimonas</taxon>
    </lineage>
</organism>
<dbReference type="AlphaFoldDB" id="A0A4R7PBN3"/>
<keyword evidence="3" id="KW-1185">Reference proteome</keyword>
<protein>
    <submittedName>
        <fullName evidence="2">Uncharacterized protein DUF4864</fullName>
    </submittedName>
</protein>
<reference evidence="2 3" key="1">
    <citation type="submission" date="2019-03" db="EMBL/GenBank/DDBJ databases">
        <title>Genomic Encyclopedia of Type Strains, Phase IV (KMG-IV): sequencing the most valuable type-strain genomes for metagenomic binning, comparative biology and taxonomic classification.</title>
        <authorList>
            <person name="Goeker M."/>
        </authorList>
    </citation>
    <scope>NUCLEOTIDE SEQUENCE [LARGE SCALE GENOMIC DNA]</scope>
    <source>
        <strain evidence="2 3">DSM 26377</strain>
    </source>
</reference>
<feature type="chain" id="PRO_5030099592" evidence="1">
    <location>
        <begin position="22"/>
        <end position="166"/>
    </location>
</feature>